<dbReference type="EMBL" id="PP756681">
    <property type="protein sequence ID" value="XAO37525.1"/>
    <property type="molecule type" value="Genomic_DNA"/>
</dbReference>
<dbReference type="Pfam" id="PF00747">
    <property type="entry name" value="Viral_DNA_bp"/>
    <property type="match status" value="1"/>
</dbReference>
<gene>
    <name evidence="5" type="primary">M57</name>
</gene>
<dbReference type="EMBL" id="PP756680">
    <property type="protein sequence ID" value="XAO37385.1"/>
    <property type="molecule type" value="Genomic_DNA"/>
</dbReference>
<dbReference type="SUPFAM" id="SSF118208">
    <property type="entry name" value="Viral ssDNA binding protein"/>
    <property type="match status" value="1"/>
</dbReference>
<keyword evidence="1" id="KW-1048">Host nucleus</keyword>
<dbReference type="EMBL" id="PP756679">
    <property type="protein sequence ID" value="XAO37245.1"/>
    <property type="molecule type" value="Genomic_DNA"/>
</dbReference>
<dbReference type="InterPro" id="IPR035989">
    <property type="entry name" value="DBP_sf"/>
</dbReference>
<name>A0AAU6W822_9BETA</name>
<evidence type="ECO:0000256" key="4">
    <source>
        <dbReference type="SAM" id="MobiDB-lite"/>
    </source>
</evidence>
<feature type="region of interest" description="Disordered" evidence="4">
    <location>
        <begin position="1122"/>
        <end position="1146"/>
    </location>
</feature>
<dbReference type="GO" id="GO:0003697">
    <property type="term" value="F:single-stranded DNA binding"/>
    <property type="evidence" value="ECO:0007669"/>
    <property type="project" value="InterPro"/>
</dbReference>
<dbReference type="HAMAP" id="MF_04007">
    <property type="entry name" value="HSV_DNBI"/>
    <property type="match status" value="1"/>
</dbReference>
<dbReference type="Gene3D" id="1.20.190.40">
    <property type="entry name" value="Viral ssDNA binding protein, head domain"/>
    <property type="match status" value="1"/>
</dbReference>
<proteinExistence type="inferred from homology"/>
<dbReference type="EMBL" id="PP756678">
    <property type="protein sequence ID" value="XAO37105.1"/>
    <property type="molecule type" value="Genomic_DNA"/>
</dbReference>
<evidence type="ECO:0000256" key="2">
    <source>
        <dbReference type="ARBA" id="ARBA00022705"/>
    </source>
</evidence>
<protein>
    <submittedName>
        <fullName evidence="5">Single-stranded DNA-binding protein</fullName>
    </submittedName>
</protein>
<feature type="region of interest" description="Disordered" evidence="4">
    <location>
        <begin position="1168"/>
        <end position="1191"/>
    </location>
</feature>
<sequence>MADDDLSSLAPVAPAVWMFFLKKTRELADIVAAMSLCDKATPVVIAPLLIDLTVDRDFCGAVRTPMSTYEGGVLTKVTSFCPFAFFFHNTDEILDVVEDHGDVVHLCDDARRRFGVQAFSPLANRDRTDVDVLCDELGIAPAEYTGHVVCGNGLKELLYAGQLIPCPEEAVKVQVGAVDGVKVPLYPYTLFSGGADAAHADGASAAVACDDPWVLEHGFYDPALSEALFYFMFTSWGQSLRVCETSRLIEAGLQQFVEDTQQTVKLTPFKKYHGYTSQKLTAVERDQLMTVDAVCSELAFSYASIYLDSVYEFSTASNFLEWPLVKNAKTHADLLDNLRDFQLHLAKHIAALIFSSNSILYQTRIVFVPSAGKGANSNPSAQDSLLKSIRFFNGLTGMYDDILNDAKKTIRFEGAVGRDEKYSPHHLAYFCGTSPQLFSTLMWFFNRMSIYSTGVTSGDTVFSHIVNAGSKLCGACGGRCCHTCYATSFIRVNTRLPGIPKQIKKEPVVVTLLSRAFADADLLGNYGKRYGLESREAGDGGGGGAGGRTDEVAAGPPAGGASGLNFVSVDRMKYLGQVLDYCKKNSLIDAITGEDIINVRSKRDFVATVTALNQTIDDAVCRFAMDVRRSGHGRDEISGSTQSFNLDLSPYATAFSPVLSFQYYRTMFSIIQNLALINAASYVVDNPLTTAQISKWVTLHFQSICGAFGTTPLKKGFLNVKDTKNLKSVEFERIMDFRSFQETGRYRKISTEIKSCKMSVQSLKSCRIKNRPISKTPQSSVFFKKGALQRKNPIKGCLSFLLFRCHEKLFPACGLSCLEFWQRVLQNSLPRSVNVGKVEDFDNLVRFLLTVTDDYDESDVVDIQPDCLLSYVENRFHNKFLYMFGFRDYMSTIQGMSTRLTPQNHSQFPCLLKDAPKFASIAEYVLHFKKMKLDGVKAPQVATITREPVLKNVFDGRSLVSVSFAVEKYSSSMGTRDVFQFGQIGYYVGSGVDRSLNTGSMGTQDYRFMRYRYIIATKLVDVLIRRSRRENVMYDADVVRSRVLAALDSTGLDVDPELAAIAELMEGRDEGDIPEIDDILFYVDQQEYIARSMYRKMRSLAERGVTDFSLASLREATATNATAAGSAAGGGGSATEGGGGGAAADESGPMYDFSALFSRRDEAEDVNAGLINGDDVRGDDEFELPSKRSRL</sequence>
<dbReference type="InterPro" id="IPR000635">
    <property type="entry name" value="Viral_ssDNA-bd"/>
</dbReference>
<keyword evidence="2" id="KW-0235">DNA replication</keyword>
<evidence type="ECO:0000256" key="3">
    <source>
        <dbReference type="ARBA" id="ARBA00023125"/>
    </source>
</evidence>
<evidence type="ECO:0000313" key="5">
    <source>
        <dbReference type="EMBL" id="XAO37525.1"/>
    </source>
</evidence>
<feature type="compositionally biased region" description="Gly residues" evidence="4">
    <location>
        <begin position="1127"/>
        <end position="1142"/>
    </location>
</feature>
<dbReference type="GO" id="GO:0006260">
    <property type="term" value="P:DNA replication"/>
    <property type="evidence" value="ECO:0007669"/>
    <property type="project" value="UniProtKB-KW"/>
</dbReference>
<keyword evidence="3 5" id="KW-0238">DNA-binding</keyword>
<evidence type="ECO:0000256" key="1">
    <source>
        <dbReference type="ARBA" id="ARBA00022562"/>
    </source>
</evidence>
<dbReference type="GO" id="GO:0042025">
    <property type="term" value="C:host cell nucleus"/>
    <property type="evidence" value="ECO:0007669"/>
    <property type="project" value="InterPro"/>
</dbReference>
<accession>A0AAU6W822</accession>
<organism evidence="5">
    <name type="scientific">Muromegalovirus muridbeta1</name>
    <dbReference type="NCBI Taxonomy" id="3050323"/>
    <lineage>
        <taxon>Viruses</taxon>
        <taxon>Duplodnaviria</taxon>
        <taxon>Heunggongvirae</taxon>
        <taxon>Peploviricota</taxon>
        <taxon>Herviviricetes</taxon>
        <taxon>Herpesvirales</taxon>
        <taxon>Orthoherpesviridae</taxon>
        <taxon>Betaherpesvirinae</taxon>
        <taxon>Muromegalovirus</taxon>
    </lineage>
</organism>
<reference evidence="5" key="1">
    <citation type="submission" date="2024-05" db="EMBL/GenBank/DDBJ databases">
        <title>Fine-tuning the evolutionary stability and environmental longevity of recombinant transmissible vaccines.</title>
        <authorList>
            <person name="Chan B."/>
            <person name="Nuismer S.L."/>
            <person name="Nichols J."/>
            <person name="Davison A.J."/>
            <person name="Alqirbi H."/>
            <person name="Jarvis M.A."/>
            <person name="Redwood A.J."/>
        </authorList>
    </citation>
    <scope>NUCLEOTIDE SEQUENCE</scope>
    <source>
        <strain evidence="5">K181</strain>
    </source>
</reference>
<dbReference type="InterPro" id="IPR043031">
    <property type="entry name" value="Viral_ssDBP_head"/>
</dbReference>